<sequence length="301" mass="32990">MRYLFNTLLGIALFLVATTAQGQYFKNNIREYKARLAGDCAKLIDSGKFFLTADSLSKTFQEKGYGPVDVRLKPMKKKKLTPGQIYDRVSESIVIVSSAGRCGEVNDRGVECKQIHTYPASGYIINSEGIIVTNYHVVEGYVTKHNTVSRDVLVVMLKDQTIIPVTEVLLADKANDLAIIRIDPKGVELTALPVATKDAEIGDPVFIVSHPKGYFYAFSSGMVTDKFSQINAQQYRNLMAISADFAAGSSGSAIIDQYGNVIATVDFTKTLQHSDDETKTQMVLKATIPSSALLKLIEEGN</sequence>
<proteinExistence type="inferred from homology"/>
<dbReference type="InterPro" id="IPR001940">
    <property type="entry name" value="Peptidase_S1C"/>
</dbReference>
<accession>A0A419VVA5</accession>
<evidence type="ECO:0000313" key="4">
    <source>
        <dbReference type="EMBL" id="RKD86068.1"/>
    </source>
</evidence>
<dbReference type="AlphaFoldDB" id="A0A419VVA5"/>
<dbReference type="Pfam" id="PF13365">
    <property type="entry name" value="Trypsin_2"/>
    <property type="match status" value="1"/>
</dbReference>
<reference evidence="4 5" key="1">
    <citation type="submission" date="2018-09" db="EMBL/GenBank/DDBJ databases">
        <title>Genomic Encyclopedia of Archaeal and Bacterial Type Strains, Phase II (KMG-II): from individual species to whole genera.</title>
        <authorList>
            <person name="Goeker M."/>
        </authorList>
    </citation>
    <scope>NUCLEOTIDE SEQUENCE [LARGE SCALE GENOMIC DNA]</scope>
    <source>
        <strain evidence="4 5">DSM 27148</strain>
    </source>
</reference>
<name>A0A419VVA5_9BACT</name>
<dbReference type="EMBL" id="RAPN01000005">
    <property type="protein sequence ID" value="RKD86068.1"/>
    <property type="molecule type" value="Genomic_DNA"/>
</dbReference>
<dbReference type="SUPFAM" id="SSF50494">
    <property type="entry name" value="Trypsin-like serine proteases"/>
    <property type="match status" value="1"/>
</dbReference>
<dbReference type="Proteomes" id="UP000283387">
    <property type="component" value="Unassembled WGS sequence"/>
</dbReference>
<dbReference type="OrthoDB" id="636533at2"/>
<dbReference type="RefSeq" id="WP_120275389.1">
    <property type="nucleotide sequence ID" value="NZ_RAPN01000005.1"/>
</dbReference>
<keyword evidence="2" id="KW-0645">Protease</keyword>
<keyword evidence="3" id="KW-0378">Hydrolase</keyword>
<comment type="similarity">
    <text evidence="1">Belongs to the peptidase S1C family.</text>
</comment>
<keyword evidence="5" id="KW-1185">Reference proteome</keyword>
<evidence type="ECO:0000313" key="5">
    <source>
        <dbReference type="Proteomes" id="UP000283387"/>
    </source>
</evidence>
<dbReference type="InterPro" id="IPR051201">
    <property type="entry name" value="Chloro_Bact_Ser_Proteases"/>
</dbReference>
<gene>
    <name evidence="4" type="ORF">BC643_4384</name>
</gene>
<organism evidence="4 5">
    <name type="scientific">Mangrovibacterium diazotrophicum</name>
    <dbReference type="NCBI Taxonomy" id="1261403"/>
    <lineage>
        <taxon>Bacteria</taxon>
        <taxon>Pseudomonadati</taxon>
        <taxon>Bacteroidota</taxon>
        <taxon>Bacteroidia</taxon>
        <taxon>Marinilabiliales</taxon>
        <taxon>Prolixibacteraceae</taxon>
        <taxon>Mangrovibacterium</taxon>
    </lineage>
</organism>
<dbReference type="GO" id="GO:0006508">
    <property type="term" value="P:proteolysis"/>
    <property type="evidence" value="ECO:0007669"/>
    <property type="project" value="UniProtKB-KW"/>
</dbReference>
<evidence type="ECO:0000256" key="2">
    <source>
        <dbReference type="ARBA" id="ARBA00022670"/>
    </source>
</evidence>
<dbReference type="PANTHER" id="PTHR43343">
    <property type="entry name" value="PEPTIDASE S12"/>
    <property type="match status" value="1"/>
</dbReference>
<dbReference type="InterPro" id="IPR043504">
    <property type="entry name" value="Peptidase_S1_PA_chymotrypsin"/>
</dbReference>
<evidence type="ECO:0000256" key="3">
    <source>
        <dbReference type="ARBA" id="ARBA00022801"/>
    </source>
</evidence>
<protein>
    <submittedName>
        <fullName evidence="4">Trypsin-like peptidase</fullName>
    </submittedName>
</protein>
<dbReference type="InterPro" id="IPR009003">
    <property type="entry name" value="Peptidase_S1_PA"/>
</dbReference>
<dbReference type="PRINTS" id="PR00834">
    <property type="entry name" value="PROTEASES2C"/>
</dbReference>
<dbReference type="GO" id="GO:0004252">
    <property type="term" value="F:serine-type endopeptidase activity"/>
    <property type="evidence" value="ECO:0007669"/>
    <property type="project" value="InterPro"/>
</dbReference>
<dbReference type="Gene3D" id="2.40.10.10">
    <property type="entry name" value="Trypsin-like serine proteases"/>
    <property type="match status" value="2"/>
</dbReference>
<comment type="caution">
    <text evidence="4">The sequence shown here is derived from an EMBL/GenBank/DDBJ whole genome shotgun (WGS) entry which is preliminary data.</text>
</comment>
<dbReference type="PANTHER" id="PTHR43343:SF3">
    <property type="entry name" value="PROTEASE DO-LIKE 8, CHLOROPLASTIC"/>
    <property type="match status" value="1"/>
</dbReference>
<evidence type="ECO:0000256" key="1">
    <source>
        <dbReference type="ARBA" id="ARBA00010541"/>
    </source>
</evidence>